<dbReference type="CDD" id="cd16833">
    <property type="entry name" value="YfiH"/>
    <property type="match status" value="1"/>
</dbReference>
<evidence type="ECO:0000313" key="12">
    <source>
        <dbReference type="Proteomes" id="UP000628710"/>
    </source>
</evidence>
<dbReference type="GO" id="GO:0005507">
    <property type="term" value="F:copper ion binding"/>
    <property type="evidence" value="ECO:0007669"/>
    <property type="project" value="TreeGrafter"/>
</dbReference>
<dbReference type="PANTHER" id="PTHR30616:SF2">
    <property type="entry name" value="PURINE NUCLEOSIDE PHOSPHORYLASE LACC1"/>
    <property type="match status" value="1"/>
</dbReference>
<evidence type="ECO:0000313" key="11">
    <source>
        <dbReference type="EMBL" id="MBJ7538278.1"/>
    </source>
</evidence>
<dbReference type="SUPFAM" id="SSF64438">
    <property type="entry name" value="CNF1/YfiH-like putative cysteine hydrolases"/>
    <property type="match status" value="1"/>
</dbReference>
<dbReference type="RefSeq" id="WP_199468689.1">
    <property type="nucleotide sequence ID" value="NZ_JAEMNX010000012.1"/>
</dbReference>
<evidence type="ECO:0000256" key="2">
    <source>
        <dbReference type="ARBA" id="ARBA00007353"/>
    </source>
</evidence>
<keyword evidence="5" id="KW-0378">Hydrolase</keyword>
<evidence type="ECO:0000256" key="4">
    <source>
        <dbReference type="ARBA" id="ARBA00022723"/>
    </source>
</evidence>
<keyword evidence="12" id="KW-1185">Reference proteome</keyword>
<evidence type="ECO:0000256" key="6">
    <source>
        <dbReference type="ARBA" id="ARBA00022833"/>
    </source>
</evidence>
<sequence length="248" mass="26680">MSFSNTASVIQAAWPAPQNIHAYVSTRQGGVSGAPFKGLNMGAHVGDALAAVTENRHLFTESLALPNSLVWLNQVHGTEVACLPSACLPDAADAAFSAQKNQVCAVLTADCLPVFFCNKAGTQVAVAHAGWRGLCDGVLEATLEYFDNKADVLAWFGPAIGPTAFEVGDEVKEAFMAILPQAELAFFPKQEGKWLADLYLLARQRLEVAGVSQIYGGDYCTFTDEPHFYSYRRDGKTGRMASVIWIGD</sequence>
<keyword evidence="4" id="KW-0479">Metal-binding</keyword>
<dbReference type="GO" id="GO:0017061">
    <property type="term" value="F:S-methyl-5-thioadenosine phosphorylase activity"/>
    <property type="evidence" value="ECO:0007669"/>
    <property type="project" value="UniProtKB-EC"/>
</dbReference>
<dbReference type="InterPro" id="IPR038371">
    <property type="entry name" value="Cu_polyphenol_OxRdtase_sf"/>
</dbReference>
<evidence type="ECO:0000256" key="1">
    <source>
        <dbReference type="ARBA" id="ARBA00000553"/>
    </source>
</evidence>
<dbReference type="Gene3D" id="3.60.140.10">
    <property type="entry name" value="CNF1/YfiH-like putative cysteine hydrolases"/>
    <property type="match status" value="1"/>
</dbReference>
<dbReference type="InterPro" id="IPR011324">
    <property type="entry name" value="Cytotoxic_necrot_fac-like_cat"/>
</dbReference>
<comment type="catalytic activity">
    <reaction evidence="7">
        <text>adenosine + H2O + H(+) = inosine + NH4(+)</text>
        <dbReference type="Rhea" id="RHEA:24408"/>
        <dbReference type="ChEBI" id="CHEBI:15377"/>
        <dbReference type="ChEBI" id="CHEBI:15378"/>
        <dbReference type="ChEBI" id="CHEBI:16335"/>
        <dbReference type="ChEBI" id="CHEBI:17596"/>
        <dbReference type="ChEBI" id="CHEBI:28938"/>
        <dbReference type="EC" id="3.5.4.4"/>
    </reaction>
    <physiologicalReaction direction="left-to-right" evidence="7">
        <dbReference type="Rhea" id="RHEA:24409"/>
    </physiologicalReaction>
</comment>
<dbReference type="NCBIfam" id="TIGR00726">
    <property type="entry name" value="peptidoglycan editing factor PgeF"/>
    <property type="match status" value="1"/>
</dbReference>
<dbReference type="EMBL" id="JAEMNX010000012">
    <property type="protein sequence ID" value="MBJ7538278.1"/>
    <property type="molecule type" value="Genomic_DNA"/>
</dbReference>
<dbReference type="Proteomes" id="UP000628710">
    <property type="component" value="Unassembled WGS sequence"/>
</dbReference>
<comment type="catalytic activity">
    <reaction evidence="8">
        <text>adenosine + phosphate = alpha-D-ribose 1-phosphate + adenine</text>
        <dbReference type="Rhea" id="RHEA:27642"/>
        <dbReference type="ChEBI" id="CHEBI:16335"/>
        <dbReference type="ChEBI" id="CHEBI:16708"/>
        <dbReference type="ChEBI" id="CHEBI:43474"/>
        <dbReference type="ChEBI" id="CHEBI:57720"/>
        <dbReference type="EC" id="2.4.2.1"/>
    </reaction>
    <physiologicalReaction direction="left-to-right" evidence="8">
        <dbReference type="Rhea" id="RHEA:27643"/>
    </physiologicalReaction>
</comment>
<dbReference type="InterPro" id="IPR003730">
    <property type="entry name" value="Cu_polyphenol_OxRdtase"/>
</dbReference>
<keyword evidence="3" id="KW-0808">Transferase</keyword>
<dbReference type="PANTHER" id="PTHR30616">
    <property type="entry name" value="UNCHARACTERIZED PROTEIN YFIH"/>
    <property type="match status" value="1"/>
</dbReference>
<comment type="caution">
    <text evidence="11">The sequence shown here is derived from an EMBL/GenBank/DDBJ whole genome shotgun (WGS) entry which is preliminary data.</text>
</comment>
<comment type="similarity">
    <text evidence="2 10">Belongs to the purine nucleoside phosphorylase YfiH/LACC1 family.</text>
</comment>
<dbReference type="Pfam" id="PF02578">
    <property type="entry name" value="Cu-oxidase_4"/>
    <property type="match status" value="1"/>
</dbReference>
<protein>
    <recommendedName>
        <fullName evidence="10">Purine nucleoside phosphorylase</fullName>
    </recommendedName>
</protein>
<dbReference type="GO" id="GO:0016787">
    <property type="term" value="F:hydrolase activity"/>
    <property type="evidence" value="ECO:0007669"/>
    <property type="project" value="UniProtKB-KW"/>
</dbReference>
<reference evidence="11" key="1">
    <citation type="submission" date="2020-12" db="EMBL/GenBank/DDBJ databases">
        <title>Marinomonas arctica sp. nov., a psychrotolerant bacterium isolated from the Arctic.</title>
        <authorList>
            <person name="Zhang Y."/>
        </authorList>
    </citation>
    <scope>NUCLEOTIDE SEQUENCE</scope>
    <source>
        <strain evidence="11">C1424</strain>
    </source>
</reference>
<organism evidence="11 12">
    <name type="scientific">Marinomonas transparens</name>
    <dbReference type="NCBI Taxonomy" id="2795388"/>
    <lineage>
        <taxon>Bacteria</taxon>
        <taxon>Pseudomonadati</taxon>
        <taxon>Pseudomonadota</taxon>
        <taxon>Gammaproteobacteria</taxon>
        <taxon>Oceanospirillales</taxon>
        <taxon>Oceanospirillaceae</taxon>
        <taxon>Marinomonas</taxon>
    </lineage>
</organism>
<evidence type="ECO:0000256" key="8">
    <source>
        <dbReference type="ARBA" id="ARBA00048968"/>
    </source>
</evidence>
<evidence type="ECO:0000256" key="10">
    <source>
        <dbReference type="RuleBase" id="RU361274"/>
    </source>
</evidence>
<comment type="catalytic activity">
    <reaction evidence="9">
        <text>S-methyl-5'-thioadenosine + phosphate = 5-(methylsulfanyl)-alpha-D-ribose 1-phosphate + adenine</text>
        <dbReference type="Rhea" id="RHEA:11852"/>
        <dbReference type="ChEBI" id="CHEBI:16708"/>
        <dbReference type="ChEBI" id="CHEBI:17509"/>
        <dbReference type="ChEBI" id="CHEBI:43474"/>
        <dbReference type="ChEBI" id="CHEBI:58533"/>
        <dbReference type="EC" id="2.4.2.28"/>
    </reaction>
    <physiologicalReaction direction="left-to-right" evidence="9">
        <dbReference type="Rhea" id="RHEA:11853"/>
    </physiologicalReaction>
</comment>
<evidence type="ECO:0000256" key="3">
    <source>
        <dbReference type="ARBA" id="ARBA00022679"/>
    </source>
</evidence>
<comment type="catalytic activity">
    <reaction evidence="1">
        <text>inosine + phosphate = alpha-D-ribose 1-phosphate + hypoxanthine</text>
        <dbReference type="Rhea" id="RHEA:27646"/>
        <dbReference type="ChEBI" id="CHEBI:17368"/>
        <dbReference type="ChEBI" id="CHEBI:17596"/>
        <dbReference type="ChEBI" id="CHEBI:43474"/>
        <dbReference type="ChEBI" id="CHEBI:57720"/>
        <dbReference type="EC" id="2.4.2.1"/>
    </reaction>
    <physiologicalReaction direction="left-to-right" evidence="1">
        <dbReference type="Rhea" id="RHEA:27647"/>
    </physiologicalReaction>
</comment>
<evidence type="ECO:0000256" key="9">
    <source>
        <dbReference type="ARBA" id="ARBA00049893"/>
    </source>
</evidence>
<name>A0A934JR42_9GAMM</name>
<dbReference type="AlphaFoldDB" id="A0A934JR42"/>
<gene>
    <name evidence="11" type="primary">pgeF</name>
    <name evidence="11" type="ORF">I8J31_11380</name>
</gene>
<evidence type="ECO:0000256" key="5">
    <source>
        <dbReference type="ARBA" id="ARBA00022801"/>
    </source>
</evidence>
<proteinExistence type="inferred from homology"/>
<evidence type="ECO:0000256" key="7">
    <source>
        <dbReference type="ARBA" id="ARBA00047989"/>
    </source>
</evidence>
<accession>A0A934JR42</accession>
<keyword evidence="6" id="KW-0862">Zinc</keyword>